<comment type="similarity">
    <text evidence="1 4">Belongs to the universal ribosomal protein uL3 family.</text>
</comment>
<evidence type="ECO:0000313" key="5">
    <source>
        <dbReference type="EMBL" id="EST45710.1"/>
    </source>
</evidence>
<dbReference type="GO" id="GO:0022625">
    <property type="term" value="C:cytosolic large ribosomal subunit"/>
    <property type="evidence" value="ECO:0007669"/>
    <property type="project" value="TreeGrafter"/>
</dbReference>
<dbReference type="VEuPathDB" id="GiardiaDB:SS50377_22130"/>
<dbReference type="InterPro" id="IPR045077">
    <property type="entry name" value="L3_arc_euk"/>
</dbReference>
<keyword evidence="3 4" id="KW-0687">Ribonucleoprotein</keyword>
<dbReference type="EMBL" id="KI546089">
    <property type="protein sequence ID" value="EST45710.1"/>
    <property type="molecule type" value="Genomic_DNA"/>
</dbReference>
<dbReference type="Proteomes" id="UP000018208">
    <property type="component" value="Unassembled WGS sequence"/>
</dbReference>
<evidence type="ECO:0000313" key="7">
    <source>
        <dbReference type="Proteomes" id="UP000018208"/>
    </source>
</evidence>
<protein>
    <submittedName>
        <fullName evidence="5">Ribosomal protein L3</fullName>
    </submittedName>
</protein>
<dbReference type="Gene3D" id="2.40.30.10">
    <property type="entry name" value="Translation factors"/>
    <property type="match status" value="1"/>
</dbReference>
<dbReference type="EMBL" id="AUWU02000002">
    <property type="protein sequence ID" value="KAH0576566.1"/>
    <property type="molecule type" value="Genomic_DNA"/>
</dbReference>
<dbReference type="PANTHER" id="PTHR11363:SF5">
    <property type="entry name" value="LARGE RIBOSOMAL SUBUNIT PROTEIN UL3"/>
    <property type="match status" value="1"/>
</dbReference>
<dbReference type="GO" id="GO:0003735">
    <property type="term" value="F:structural constituent of ribosome"/>
    <property type="evidence" value="ECO:0007669"/>
    <property type="project" value="InterPro"/>
</dbReference>
<dbReference type="InterPro" id="IPR009000">
    <property type="entry name" value="Transl_B-barrel_sf"/>
</dbReference>
<reference evidence="5 6" key="1">
    <citation type="journal article" date="2014" name="PLoS Genet.">
        <title>The Genome of Spironucleus salmonicida Highlights a Fish Pathogen Adapted to Fluctuating Environments.</title>
        <authorList>
            <person name="Xu F."/>
            <person name="Jerlstrom-Hultqvist J."/>
            <person name="Einarsson E."/>
            <person name="Astvaldsson A."/>
            <person name="Svard S.G."/>
            <person name="Andersson J.O."/>
        </authorList>
    </citation>
    <scope>NUCLEOTIDE SEQUENCE</scope>
    <source>
        <strain evidence="6">ATCC 50377</strain>
    </source>
</reference>
<dbReference type="GO" id="GO:0006412">
    <property type="term" value="P:translation"/>
    <property type="evidence" value="ECO:0007669"/>
    <property type="project" value="InterPro"/>
</dbReference>
<dbReference type="FunFam" id="4.10.960.10:FF:000001">
    <property type="entry name" value="60S ribosomal protein L3"/>
    <property type="match status" value="1"/>
</dbReference>
<dbReference type="InterPro" id="IPR019926">
    <property type="entry name" value="Ribosomal_uL3_CS"/>
</dbReference>
<sequence length="383" mass="42557">MAHRNYSKCRKGNLGFLPKKRCGKSRGSIRSFPTDDSKVAPHLTAFAGYKAGSTHVLRLIEHRGSCLHNKQIVDQATVIDTPPMIGCGIVGYVRTASGIRPLTTVYATHLAASMKRRICARGGKRENGAFSQYATKATQNDFMATQLKRMKEECCIIRILAHTQPDLTPIISRRAVVMEIQVNGGDIAKKVDFAASLLEKEIPVASIFAKQDQIDTISITKGRGFEGVITRWGVTRLPRKTRRGNRKVACIGSWHPANVQWTVARAGQMGYFHRTETNKQIFLVDSATNAKCLRTEFDTTDKCINPMGGWVNYGLIKGDFVMIRGSCPGAKKRAVLLRKALLPRRNTMSVNIQWYCTASKFGHGIFETAAEKTAFYAKKVETK</sequence>
<keyword evidence="7" id="KW-1185">Reference proteome</keyword>
<proteinExistence type="inferred from homology"/>
<organism evidence="5">
    <name type="scientific">Spironucleus salmonicida</name>
    <dbReference type="NCBI Taxonomy" id="348837"/>
    <lineage>
        <taxon>Eukaryota</taxon>
        <taxon>Metamonada</taxon>
        <taxon>Diplomonadida</taxon>
        <taxon>Hexamitidae</taxon>
        <taxon>Hexamitinae</taxon>
        <taxon>Spironucleus</taxon>
    </lineage>
</organism>
<evidence type="ECO:0000256" key="1">
    <source>
        <dbReference type="ARBA" id="ARBA00006540"/>
    </source>
</evidence>
<dbReference type="PANTHER" id="PTHR11363">
    <property type="entry name" value="60S RIBOSOMAL PROTEIN L3-RELATED"/>
    <property type="match status" value="1"/>
</dbReference>
<evidence type="ECO:0000256" key="2">
    <source>
        <dbReference type="ARBA" id="ARBA00022980"/>
    </source>
</evidence>
<dbReference type="PROSITE" id="PS00474">
    <property type="entry name" value="RIBOSOMAL_L3"/>
    <property type="match status" value="1"/>
</dbReference>
<dbReference type="AlphaFoldDB" id="V6LM36"/>
<reference evidence="6" key="2">
    <citation type="submission" date="2020-12" db="EMBL/GenBank/DDBJ databases">
        <title>New Spironucleus salmonicida genome in near-complete chromosomes.</title>
        <authorList>
            <person name="Xu F."/>
            <person name="Kurt Z."/>
            <person name="Jimenez-Gonzalez A."/>
            <person name="Astvaldsson A."/>
            <person name="Andersson J.O."/>
            <person name="Svard S.G."/>
        </authorList>
    </citation>
    <scope>NUCLEOTIDE SEQUENCE</scope>
    <source>
        <strain evidence="6">ATCC 50377</strain>
    </source>
</reference>
<keyword evidence="2 4" id="KW-0689">Ribosomal protein</keyword>
<dbReference type="FunFam" id="2.40.30.10:FF:000351">
    <property type="entry name" value="Ribosomal protein L3"/>
    <property type="match status" value="1"/>
</dbReference>
<dbReference type="GO" id="GO:0003723">
    <property type="term" value="F:RNA binding"/>
    <property type="evidence" value="ECO:0007669"/>
    <property type="project" value="TreeGrafter"/>
</dbReference>
<dbReference type="InterPro" id="IPR000597">
    <property type="entry name" value="Ribosomal_uL3"/>
</dbReference>
<evidence type="ECO:0000256" key="3">
    <source>
        <dbReference type="ARBA" id="ARBA00023274"/>
    </source>
</evidence>
<evidence type="ECO:0000313" key="6">
    <source>
        <dbReference type="EMBL" id="KAH0576566.1"/>
    </source>
</evidence>
<dbReference type="Gene3D" id="4.10.960.10">
    <property type="entry name" value="Ribosomal protein L3, domain 3"/>
    <property type="match status" value="1"/>
</dbReference>
<dbReference type="SUPFAM" id="SSF50447">
    <property type="entry name" value="Translation proteins"/>
    <property type="match status" value="1"/>
</dbReference>
<accession>V6LM36</accession>
<evidence type="ECO:0000256" key="4">
    <source>
        <dbReference type="RuleBase" id="RU003905"/>
    </source>
</evidence>
<dbReference type="Pfam" id="PF00297">
    <property type="entry name" value="Ribosomal_L3"/>
    <property type="match status" value="1"/>
</dbReference>
<dbReference type="InterPro" id="IPR044892">
    <property type="entry name" value="Ribosomal_L3_dom_3_arc_sf"/>
</dbReference>
<dbReference type="OrthoDB" id="1611972at2759"/>
<name>V6LM36_9EUKA</name>
<dbReference type="Gene3D" id="3.30.1430.10">
    <property type="match status" value="1"/>
</dbReference>
<gene>
    <name evidence="5" type="ORF">SS50377_14282</name>
    <name evidence="6" type="ORF">SS50377_22130</name>
</gene>